<sequence>MYRSSDYSNIGRDFIEKVLEHCVSYKRAVGFFSSTSLIYTSHGLLNIADHYKGGDPLIRFIVSPKLTKEDEMAIRAGIRSRNRVIENAMLRDFSEPENEFGKERLNILCHLISSGAMEIKVAVTMFEENDIGMYHEKIGIMEDEDYNKIAFSGSLNESANAFANNFESITVFKSWEETRPYLDEIEKDFDLLWTNLTDRVLVIDFPEAVKQRLFQYKRETFNRNIEEDERKWERQSKSELPSIKGGDAPQFYDYQKEAITNWMRNRGRGIFDMATGTGKTFTAYGAMVALLERTKYHLATVIVCPYQHLVDQWIEDAERFKISNMIVGYSDPKYKDYMTRLKQAIQNYNDGIINFFYFITTNASYKTDKVQEALKKINGNALLVADEAHNLGSVGMVDCLLPNFNFRLALSATVDRFRDEEGTKQIYDYFGQKCIEYPLEKAIDEGKLTKYYYYPIIVYLTQEERLQYLELTKKLAKLIRKDKNGKQVMSEGAQQIAIQRSHIIAGAENKLYQLKAEMRRHINDYYMLVYCGTSVMAKGTDDEKKQIDAVSSMLGNDLKIRCAKYTSEENAEERRELKRRFQTGDDLQALVAIKCLDEGVNIPNIRKAFILASSTNPREYIQRRGRVLRLAEGKGDAEIYDFVCLPLDATELQESDKETRKSFKALINNELKRIEEFGKHAINNSESDTCAEKIREDYDMYDFETGQSVIYSEEE</sequence>
<dbReference type="GO" id="GO:0016787">
    <property type="term" value="F:hydrolase activity"/>
    <property type="evidence" value="ECO:0007669"/>
    <property type="project" value="UniProtKB-KW"/>
</dbReference>
<evidence type="ECO:0000313" key="8">
    <source>
        <dbReference type="Proteomes" id="UP001286174"/>
    </source>
</evidence>
<organism evidence="7 8">
    <name type="scientific">Grylomicrobium aquisgranensis</name>
    <dbReference type="NCBI Taxonomy" id="2926318"/>
    <lineage>
        <taxon>Bacteria</taxon>
        <taxon>Bacillati</taxon>
        <taxon>Bacillota</taxon>
        <taxon>Erysipelotrichia</taxon>
        <taxon>Erysipelotrichales</taxon>
        <taxon>Erysipelotrichaceae</taxon>
        <taxon>Grylomicrobium</taxon>
    </lineage>
</organism>
<dbReference type="SMART" id="SM00490">
    <property type="entry name" value="HELICc"/>
    <property type="match status" value="1"/>
</dbReference>
<dbReference type="SUPFAM" id="SSF52540">
    <property type="entry name" value="P-loop containing nucleoside triphosphate hydrolases"/>
    <property type="match status" value="1"/>
</dbReference>
<dbReference type="GO" id="GO:0005524">
    <property type="term" value="F:ATP binding"/>
    <property type="evidence" value="ECO:0007669"/>
    <property type="project" value="UniProtKB-KW"/>
</dbReference>
<dbReference type="InterPro" id="IPR001650">
    <property type="entry name" value="Helicase_C-like"/>
</dbReference>
<keyword evidence="4" id="KW-0067">ATP-binding</keyword>
<dbReference type="InterPro" id="IPR006935">
    <property type="entry name" value="Helicase/UvrB_N"/>
</dbReference>
<proteinExistence type="predicted"/>
<accession>A0AB35U2R2</accession>
<dbReference type="Gene3D" id="3.40.50.300">
    <property type="entry name" value="P-loop containing nucleotide triphosphate hydrolases"/>
    <property type="match status" value="2"/>
</dbReference>
<evidence type="ECO:0000256" key="4">
    <source>
        <dbReference type="ARBA" id="ARBA00022840"/>
    </source>
</evidence>
<evidence type="ECO:0000256" key="2">
    <source>
        <dbReference type="ARBA" id="ARBA00022801"/>
    </source>
</evidence>
<feature type="domain" description="Helicase ATP-binding" evidence="5">
    <location>
        <begin position="260"/>
        <end position="432"/>
    </location>
</feature>
<dbReference type="CDD" id="cd09179">
    <property type="entry name" value="PLDc_N_DEXD_a"/>
    <property type="match status" value="1"/>
</dbReference>
<keyword evidence="8" id="KW-1185">Reference proteome</keyword>
<evidence type="ECO:0000256" key="3">
    <source>
        <dbReference type="ARBA" id="ARBA00022806"/>
    </source>
</evidence>
<dbReference type="CDD" id="cd18785">
    <property type="entry name" value="SF2_C"/>
    <property type="match status" value="1"/>
</dbReference>
<dbReference type="AlphaFoldDB" id="A0AB35U2R2"/>
<dbReference type="InterPro" id="IPR025202">
    <property type="entry name" value="PLD-like_dom"/>
</dbReference>
<comment type="caution">
    <text evidence="7">The sequence shown here is derived from an EMBL/GenBank/DDBJ whole genome shotgun (WGS) entry which is preliminary data.</text>
</comment>
<dbReference type="PANTHER" id="PTHR11274:SF0">
    <property type="entry name" value="GENERAL TRANSCRIPTION AND DNA REPAIR FACTOR IIH HELICASE SUBUNIT XPB"/>
    <property type="match status" value="1"/>
</dbReference>
<dbReference type="InterPro" id="IPR014001">
    <property type="entry name" value="Helicase_ATP-bd"/>
</dbReference>
<evidence type="ECO:0000259" key="5">
    <source>
        <dbReference type="PROSITE" id="PS51192"/>
    </source>
</evidence>
<dbReference type="Proteomes" id="UP001286174">
    <property type="component" value="Unassembled WGS sequence"/>
</dbReference>
<dbReference type="Gene3D" id="3.30.870.10">
    <property type="entry name" value="Endonuclease Chain A"/>
    <property type="match status" value="1"/>
</dbReference>
<dbReference type="SMART" id="SM00487">
    <property type="entry name" value="DEXDc"/>
    <property type="match status" value="1"/>
</dbReference>
<dbReference type="GO" id="GO:0004386">
    <property type="term" value="F:helicase activity"/>
    <property type="evidence" value="ECO:0007669"/>
    <property type="project" value="UniProtKB-KW"/>
</dbReference>
<evidence type="ECO:0000256" key="1">
    <source>
        <dbReference type="ARBA" id="ARBA00022741"/>
    </source>
</evidence>
<dbReference type="InterPro" id="IPR050615">
    <property type="entry name" value="ATP-dep_DNA_Helicase"/>
</dbReference>
<dbReference type="EMBL" id="JALBUR010000002">
    <property type="protein sequence ID" value="MDX8418856.1"/>
    <property type="molecule type" value="Genomic_DNA"/>
</dbReference>
<dbReference type="PANTHER" id="PTHR11274">
    <property type="entry name" value="RAD25/XP-B DNA REPAIR HELICASE"/>
    <property type="match status" value="1"/>
</dbReference>
<dbReference type="Pfam" id="PF13091">
    <property type="entry name" value="PLDc_2"/>
    <property type="match status" value="1"/>
</dbReference>
<feature type="domain" description="Helicase C-terminal" evidence="6">
    <location>
        <begin position="506"/>
        <end position="675"/>
    </location>
</feature>
<evidence type="ECO:0000259" key="6">
    <source>
        <dbReference type="PROSITE" id="PS51194"/>
    </source>
</evidence>
<keyword evidence="2" id="KW-0378">Hydrolase</keyword>
<gene>
    <name evidence="7" type="ORF">MOZ60_01965</name>
</gene>
<keyword evidence="1" id="KW-0547">Nucleotide-binding</keyword>
<dbReference type="GO" id="GO:0003677">
    <property type="term" value="F:DNA binding"/>
    <property type="evidence" value="ECO:0007669"/>
    <property type="project" value="InterPro"/>
</dbReference>
<evidence type="ECO:0000313" key="7">
    <source>
        <dbReference type="EMBL" id="MDX8418856.1"/>
    </source>
</evidence>
<dbReference type="Pfam" id="PF00271">
    <property type="entry name" value="Helicase_C"/>
    <property type="match status" value="1"/>
</dbReference>
<protein>
    <submittedName>
        <fullName evidence="7">DEAD/DEAH box helicase family protein</fullName>
    </submittedName>
</protein>
<dbReference type="InterPro" id="IPR027417">
    <property type="entry name" value="P-loop_NTPase"/>
</dbReference>
<dbReference type="Pfam" id="PF04851">
    <property type="entry name" value="ResIII"/>
    <property type="match status" value="1"/>
</dbReference>
<dbReference type="PROSITE" id="PS51194">
    <property type="entry name" value="HELICASE_CTER"/>
    <property type="match status" value="1"/>
</dbReference>
<name>A0AB35U2R2_9FIRM</name>
<reference evidence="7 8" key="1">
    <citation type="submission" date="2022-03" db="EMBL/GenBank/DDBJ databases">
        <title>Novel taxa within the pig intestine.</title>
        <authorList>
            <person name="Wylensek D."/>
            <person name="Bishof K."/>
            <person name="Afrizal A."/>
            <person name="Clavel T."/>
        </authorList>
    </citation>
    <scope>NUCLEOTIDE SEQUENCE [LARGE SCALE GENOMIC DNA]</scope>
    <source>
        <strain evidence="7 8">CLA-KB-P133</strain>
    </source>
</reference>
<keyword evidence="3 7" id="KW-0347">Helicase</keyword>
<dbReference type="PROSITE" id="PS51192">
    <property type="entry name" value="HELICASE_ATP_BIND_1"/>
    <property type="match status" value="1"/>
</dbReference>